<keyword evidence="4" id="KW-1185">Reference proteome</keyword>
<comment type="caution">
    <text evidence="3">The sequence shown here is derived from an EMBL/GenBank/DDBJ whole genome shotgun (WGS) entry which is preliminary data.</text>
</comment>
<keyword evidence="2" id="KW-1133">Transmembrane helix</keyword>
<feature type="compositionally biased region" description="Basic and acidic residues" evidence="1">
    <location>
        <begin position="150"/>
        <end position="176"/>
    </location>
</feature>
<name>A0A7C8IFZ0_9PLEO</name>
<dbReference type="EMBL" id="JAADJZ010000010">
    <property type="protein sequence ID" value="KAF2872067.1"/>
    <property type="molecule type" value="Genomic_DNA"/>
</dbReference>
<dbReference type="OrthoDB" id="5414285at2759"/>
<feature type="compositionally biased region" description="Polar residues" evidence="1">
    <location>
        <begin position="221"/>
        <end position="230"/>
    </location>
</feature>
<protein>
    <recommendedName>
        <fullName evidence="5">Acid phosphatase-like protein</fullName>
    </recommendedName>
</protein>
<evidence type="ECO:0000313" key="4">
    <source>
        <dbReference type="Proteomes" id="UP000481861"/>
    </source>
</evidence>
<evidence type="ECO:0000313" key="3">
    <source>
        <dbReference type="EMBL" id="KAF2872067.1"/>
    </source>
</evidence>
<sequence length="242" mass="26397">MNGGVVFLIILLLAVFGGYGGWVFYSRFQAKKLGLPPPPLNPFARSTTAPNYPAPASAGIRGWIESQIRRFKNRNNRSATGAYEEPSTYAGAPRGRGAGHRLDPDEAWDARVGNEAYYEEQELGLHAPQNESANPYSNPHTGYGVPEPSFHAEPERGRSRTREYEEGGLHDGRGTRENPFGDENAASLRGVSPRPLDYSQDTSYGGGAPPPLKTKGLKKTNSGSADNSPTESRKSIFRENMD</sequence>
<gene>
    <name evidence="3" type="ORF">BDV95DRAFT_571322</name>
</gene>
<feature type="compositionally biased region" description="Polar residues" evidence="1">
    <location>
        <begin position="129"/>
        <end position="140"/>
    </location>
</feature>
<reference evidence="3 4" key="1">
    <citation type="submission" date="2020-01" db="EMBL/GenBank/DDBJ databases">
        <authorList>
            <consortium name="DOE Joint Genome Institute"/>
            <person name="Haridas S."/>
            <person name="Albert R."/>
            <person name="Binder M."/>
            <person name="Bloem J."/>
            <person name="Labutti K."/>
            <person name="Salamov A."/>
            <person name="Andreopoulos B."/>
            <person name="Baker S.E."/>
            <person name="Barry K."/>
            <person name="Bills G."/>
            <person name="Bluhm B.H."/>
            <person name="Cannon C."/>
            <person name="Castanera R."/>
            <person name="Culley D.E."/>
            <person name="Daum C."/>
            <person name="Ezra D."/>
            <person name="Gonzalez J.B."/>
            <person name="Henrissat B."/>
            <person name="Kuo A."/>
            <person name="Liang C."/>
            <person name="Lipzen A."/>
            <person name="Lutzoni F."/>
            <person name="Magnuson J."/>
            <person name="Mondo S."/>
            <person name="Nolan M."/>
            <person name="Ohm R."/>
            <person name="Pangilinan J."/>
            <person name="Park H.-J.H."/>
            <person name="Ramirez L."/>
            <person name="Alfaro M."/>
            <person name="Sun H."/>
            <person name="Tritt A."/>
            <person name="Yoshinaga Y."/>
            <person name="Zwiers L.-H.L."/>
            <person name="Turgeon B.G."/>
            <person name="Goodwin S.B."/>
            <person name="Spatafora J.W."/>
            <person name="Crous P.W."/>
            <person name="Grigoriev I.V."/>
        </authorList>
    </citation>
    <scope>NUCLEOTIDE SEQUENCE [LARGE SCALE GENOMIC DNA]</scope>
    <source>
        <strain evidence="3 4">CBS 611.86</strain>
    </source>
</reference>
<feature type="region of interest" description="Disordered" evidence="1">
    <location>
        <begin position="76"/>
        <end position="104"/>
    </location>
</feature>
<feature type="compositionally biased region" description="Basic and acidic residues" evidence="1">
    <location>
        <begin position="231"/>
        <end position="242"/>
    </location>
</feature>
<dbReference type="AlphaFoldDB" id="A0A7C8IFZ0"/>
<keyword evidence="2" id="KW-0472">Membrane</keyword>
<organism evidence="3 4">
    <name type="scientific">Massariosphaeria phaeospora</name>
    <dbReference type="NCBI Taxonomy" id="100035"/>
    <lineage>
        <taxon>Eukaryota</taxon>
        <taxon>Fungi</taxon>
        <taxon>Dikarya</taxon>
        <taxon>Ascomycota</taxon>
        <taxon>Pezizomycotina</taxon>
        <taxon>Dothideomycetes</taxon>
        <taxon>Pleosporomycetidae</taxon>
        <taxon>Pleosporales</taxon>
        <taxon>Pleosporales incertae sedis</taxon>
        <taxon>Massariosphaeria</taxon>
    </lineage>
</organism>
<evidence type="ECO:0008006" key="5">
    <source>
        <dbReference type="Google" id="ProtNLM"/>
    </source>
</evidence>
<accession>A0A7C8IFZ0</accession>
<dbReference type="Proteomes" id="UP000481861">
    <property type="component" value="Unassembled WGS sequence"/>
</dbReference>
<evidence type="ECO:0000256" key="2">
    <source>
        <dbReference type="SAM" id="Phobius"/>
    </source>
</evidence>
<keyword evidence="2" id="KW-0812">Transmembrane</keyword>
<evidence type="ECO:0000256" key="1">
    <source>
        <dbReference type="SAM" id="MobiDB-lite"/>
    </source>
</evidence>
<feature type="transmembrane region" description="Helical" evidence="2">
    <location>
        <begin position="6"/>
        <end position="25"/>
    </location>
</feature>
<proteinExistence type="predicted"/>
<feature type="region of interest" description="Disordered" evidence="1">
    <location>
        <begin position="128"/>
        <end position="242"/>
    </location>
</feature>